<dbReference type="PANTHER" id="PTHR24252:SF7">
    <property type="entry name" value="HYALIN"/>
    <property type="match status" value="1"/>
</dbReference>
<dbReference type="CDD" id="cd00190">
    <property type="entry name" value="Tryp_SPc"/>
    <property type="match status" value="1"/>
</dbReference>
<comment type="similarity">
    <text evidence="8">Belongs to the peptidase S1 family. CLIP subfamily.</text>
</comment>
<evidence type="ECO:0000313" key="12">
    <source>
        <dbReference type="Proteomes" id="UP000075883"/>
    </source>
</evidence>
<dbReference type="EnsemblMetazoa" id="ACUA013614-RA">
    <property type="protein sequence ID" value="ACUA013614-PA"/>
    <property type="gene ID" value="ACUA013614"/>
</dbReference>
<evidence type="ECO:0000313" key="11">
    <source>
        <dbReference type="EnsemblMetazoa" id="ACUA013614-PA"/>
    </source>
</evidence>
<sequence>MSERWCLAVVLAVVALVGYFPSRTIQAAVNGAQQERCITSSNKTGYCMPESSCQDEALVDLRINTAEACATNTPTYEETVPTEINGYENSDNMLENAEDSTSSAVLSPTPATDTSDILPDLMPEFTPENFTYQECGQRNRNGVAKNTINQEFFAEYGELPWMVALLKQSEKVYCCNGALISSNAILTTAHCVLNCGHPNTKILVRVGVWNMSSTADTTESRKEFLIKNVHKYPDYYPTSPGNNIAVLQLNESVQYQATVQPVCLPPPKIELTSRENMIASGWGKMRNQNTAYNNILKRLDLQREETELCKANVKLAQKNNNLHESFVCATTNHGDREKPCGGDAGSPVVVELPGSTERYYLHGLVSWGYSCNQTSNSRTVLTHVAHFRQWIDETLEALKKGNKKSKKKAERHA</sequence>
<feature type="chain" id="PRO_5008128067" description="Peptidase S1 domain-containing protein" evidence="9">
    <location>
        <begin position="28"/>
        <end position="413"/>
    </location>
</feature>
<keyword evidence="5" id="KW-0391">Immunity</keyword>
<dbReference type="AlphaFoldDB" id="A0A182MAN8"/>
<feature type="signal peptide" evidence="9">
    <location>
        <begin position="1"/>
        <end position="27"/>
    </location>
</feature>
<dbReference type="InterPro" id="IPR009003">
    <property type="entry name" value="Peptidase_S1_PA"/>
</dbReference>
<evidence type="ECO:0000256" key="9">
    <source>
        <dbReference type="SAM" id="SignalP"/>
    </source>
</evidence>
<keyword evidence="4 9" id="KW-0732">Signal</keyword>
<feature type="domain" description="Peptidase S1" evidence="10">
    <location>
        <begin position="147"/>
        <end position="396"/>
    </location>
</feature>
<proteinExistence type="inferred from homology"/>
<evidence type="ECO:0000256" key="2">
    <source>
        <dbReference type="ARBA" id="ARBA00022525"/>
    </source>
</evidence>
<dbReference type="InterPro" id="IPR001254">
    <property type="entry name" value="Trypsin_dom"/>
</dbReference>
<organism evidence="11 12">
    <name type="scientific">Anopheles culicifacies</name>
    <dbReference type="NCBI Taxonomy" id="139723"/>
    <lineage>
        <taxon>Eukaryota</taxon>
        <taxon>Metazoa</taxon>
        <taxon>Ecdysozoa</taxon>
        <taxon>Arthropoda</taxon>
        <taxon>Hexapoda</taxon>
        <taxon>Insecta</taxon>
        <taxon>Pterygota</taxon>
        <taxon>Neoptera</taxon>
        <taxon>Endopterygota</taxon>
        <taxon>Diptera</taxon>
        <taxon>Nematocera</taxon>
        <taxon>Culicoidea</taxon>
        <taxon>Culicidae</taxon>
        <taxon>Anophelinae</taxon>
        <taxon>Anopheles</taxon>
        <taxon>culicifacies species complex</taxon>
    </lineage>
</organism>
<dbReference type="VEuPathDB" id="VectorBase:ACUA013614"/>
<dbReference type="STRING" id="139723.A0A182MAN8"/>
<dbReference type="SUPFAM" id="SSF50494">
    <property type="entry name" value="Trypsin-like serine proteases"/>
    <property type="match status" value="1"/>
</dbReference>
<dbReference type="SMART" id="SM00020">
    <property type="entry name" value="Tryp_SPc"/>
    <property type="match status" value="1"/>
</dbReference>
<evidence type="ECO:0000256" key="5">
    <source>
        <dbReference type="ARBA" id="ARBA00022859"/>
    </source>
</evidence>
<evidence type="ECO:0000256" key="1">
    <source>
        <dbReference type="ARBA" id="ARBA00004613"/>
    </source>
</evidence>
<keyword evidence="12" id="KW-1185">Reference proteome</keyword>
<evidence type="ECO:0000256" key="7">
    <source>
        <dbReference type="ARBA" id="ARBA00023180"/>
    </source>
</evidence>
<dbReference type="GO" id="GO:0005576">
    <property type="term" value="C:extracellular region"/>
    <property type="evidence" value="ECO:0007669"/>
    <property type="project" value="UniProtKB-SubCell"/>
</dbReference>
<dbReference type="Proteomes" id="UP000075883">
    <property type="component" value="Unassembled WGS sequence"/>
</dbReference>
<dbReference type="GO" id="GO:0006508">
    <property type="term" value="P:proteolysis"/>
    <property type="evidence" value="ECO:0007669"/>
    <property type="project" value="InterPro"/>
</dbReference>
<evidence type="ECO:0000256" key="6">
    <source>
        <dbReference type="ARBA" id="ARBA00023157"/>
    </source>
</evidence>
<evidence type="ECO:0000256" key="3">
    <source>
        <dbReference type="ARBA" id="ARBA00022588"/>
    </source>
</evidence>
<comment type="subcellular location">
    <subcellularLocation>
        <location evidence="1">Secreted</location>
    </subcellularLocation>
</comment>
<dbReference type="InterPro" id="IPR043504">
    <property type="entry name" value="Peptidase_S1_PA_chymotrypsin"/>
</dbReference>
<accession>A0A182MAN8</accession>
<keyword evidence="3" id="KW-0399">Innate immunity</keyword>
<protein>
    <recommendedName>
        <fullName evidence="10">Peptidase S1 domain-containing protein</fullName>
    </recommendedName>
</protein>
<keyword evidence="2" id="KW-0964">Secreted</keyword>
<dbReference type="GO" id="GO:0045087">
    <property type="term" value="P:innate immune response"/>
    <property type="evidence" value="ECO:0007669"/>
    <property type="project" value="UniProtKB-KW"/>
</dbReference>
<dbReference type="FunFam" id="2.40.10.10:FF:000028">
    <property type="entry name" value="Serine protease easter"/>
    <property type="match status" value="1"/>
</dbReference>
<evidence type="ECO:0000256" key="8">
    <source>
        <dbReference type="ARBA" id="ARBA00024195"/>
    </source>
</evidence>
<dbReference type="GO" id="GO:0004252">
    <property type="term" value="F:serine-type endopeptidase activity"/>
    <property type="evidence" value="ECO:0007669"/>
    <property type="project" value="InterPro"/>
</dbReference>
<dbReference type="PANTHER" id="PTHR24252">
    <property type="entry name" value="ACROSIN-RELATED"/>
    <property type="match status" value="1"/>
</dbReference>
<dbReference type="PRINTS" id="PR00722">
    <property type="entry name" value="CHYMOTRYPSIN"/>
</dbReference>
<keyword evidence="7" id="KW-0325">Glycoprotein</keyword>
<dbReference type="EMBL" id="AXCM01000677">
    <property type="status" value="NOT_ANNOTATED_CDS"/>
    <property type="molecule type" value="Genomic_DNA"/>
</dbReference>
<dbReference type="PROSITE" id="PS50240">
    <property type="entry name" value="TRYPSIN_DOM"/>
    <property type="match status" value="1"/>
</dbReference>
<evidence type="ECO:0000259" key="10">
    <source>
        <dbReference type="PROSITE" id="PS50240"/>
    </source>
</evidence>
<dbReference type="Gene3D" id="2.40.10.10">
    <property type="entry name" value="Trypsin-like serine proteases"/>
    <property type="match status" value="2"/>
</dbReference>
<reference evidence="11" key="2">
    <citation type="submission" date="2020-05" db="UniProtKB">
        <authorList>
            <consortium name="EnsemblMetazoa"/>
        </authorList>
    </citation>
    <scope>IDENTIFICATION</scope>
    <source>
        <strain evidence="11">A-37</strain>
    </source>
</reference>
<dbReference type="InterPro" id="IPR001314">
    <property type="entry name" value="Peptidase_S1A"/>
</dbReference>
<keyword evidence="6" id="KW-1015">Disulfide bond</keyword>
<reference evidence="12" key="1">
    <citation type="submission" date="2013-09" db="EMBL/GenBank/DDBJ databases">
        <title>The Genome Sequence of Anopheles culicifacies species A.</title>
        <authorList>
            <consortium name="The Broad Institute Genomics Platform"/>
            <person name="Neafsey D.E."/>
            <person name="Besansky N."/>
            <person name="Howell P."/>
            <person name="Walton C."/>
            <person name="Young S.K."/>
            <person name="Zeng Q."/>
            <person name="Gargeya S."/>
            <person name="Fitzgerald M."/>
            <person name="Haas B."/>
            <person name="Abouelleil A."/>
            <person name="Allen A.W."/>
            <person name="Alvarado L."/>
            <person name="Arachchi H.M."/>
            <person name="Berlin A.M."/>
            <person name="Chapman S.B."/>
            <person name="Gainer-Dewar J."/>
            <person name="Goldberg J."/>
            <person name="Griggs A."/>
            <person name="Gujja S."/>
            <person name="Hansen M."/>
            <person name="Howarth C."/>
            <person name="Imamovic A."/>
            <person name="Ireland A."/>
            <person name="Larimer J."/>
            <person name="McCowan C."/>
            <person name="Murphy C."/>
            <person name="Pearson M."/>
            <person name="Poon T.W."/>
            <person name="Priest M."/>
            <person name="Roberts A."/>
            <person name="Saif S."/>
            <person name="Shea T."/>
            <person name="Sisk P."/>
            <person name="Sykes S."/>
            <person name="Wortman J."/>
            <person name="Nusbaum C."/>
            <person name="Birren B."/>
        </authorList>
    </citation>
    <scope>NUCLEOTIDE SEQUENCE [LARGE SCALE GENOMIC DNA]</scope>
    <source>
        <strain evidence="12">A-37</strain>
    </source>
</reference>
<name>A0A182MAN8_9DIPT</name>
<dbReference type="Pfam" id="PF00089">
    <property type="entry name" value="Trypsin"/>
    <property type="match status" value="1"/>
</dbReference>
<evidence type="ECO:0000256" key="4">
    <source>
        <dbReference type="ARBA" id="ARBA00022729"/>
    </source>
</evidence>